<dbReference type="PROSITE" id="PS51186">
    <property type="entry name" value="GNAT"/>
    <property type="match status" value="1"/>
</dbReference>
<evidence type="ECO:0000256" key="4">
    <source>
        <dbReference type="ARBA" id="ARBA00023315"/>
    </source>
</evidence>
<keyword evidence="1" id="KW-0678">Repressor</keyword>
<sequence length="168" mass="18822">MTGFDGQIELLAKHHERKHFACGESALDDYLHRLARQHADAKISRTYVASVGDRILGYYSLAMSAIRRDQLPPVHHKRFPNYPVPVARLARLAVDQSQQGKGLGKLLLLDALYRCHRLSAEIGSVGVVVDAKNASAQSFYKLMNFEEFPDTPLTLWLPGHALTRLFGI</sequence>
<keyword evidence="3" id="KW-0808">Transferase</keyword>
<keyword evidence="2" id="KW-1277">Toxin-antitoxin system</keyword>
<dbReference type="RefSeq" id="WP_223909431.1">
    <property type="nucleotide sequence ID" value="NZ_AP024238.1"/>
</dbReference>
<organism evidence="7 8">
    <name type="scientific">Rhodoferax lithotrophicus</name>
    <dbReference type="NCBI Taxonomy" id="2798804"/>
    <lineage>
        <taxon>Bacteria</taxon>
        <taxon>Pseudomonadati</taxon>
        <taxon>Pseudomonadota</taxon>
        <taxon>Betaproteobacteria</taxon>
        <taxon>Burkholderiales</taxon>
        <taxon>Comamonadaceae</taxon>
        <taxon>Rhodoferax</taxon>
    </lineage>
</organism>
<dbReference type="EMBL" id="AP024238">
    <property type="protein sequence ID" value="BCO26231.1"/>
    <property type="molecule type" value="Genomic_DNA"/>
</dbReference>
<feature type="domain" description="N-acetyltransferase" evidence="6">
    <location>
        <begin position="1"/>
        <end position="163"/>
    </location>
</feature>
<evidence type="ECO:0000256" key="2">
    <source>
        <dbReference type="ARBA" id="ARBA00022649"/>
    </source>
</evidence>
<dbReference type="InterPro" id="IPR016181">
    <property type="entry name" value="Acyl_CoA_acyltransferase"/>
</dbReference>
<evidence type="ECO:0000256" key="5">
    <source>
        <dbReference type="ARBA" id="ARBA00049880"/>
    </source>
</evidence>
<dbReference type="InterPro" id="IPR000182">
    <property type="entry name" value="GNAT_dom"/>
</dbReference>
<accession>A0ABM7MJ12</accession>
<keyword evidence="8" id="KW-1185">Reference proteome</keyword>
<dbReference type="Pfam" id="PF00583">
    <property type="entry name" value="Acetyltransf_1"/>
    <property type="match status" value="1"/>
</dbReference>
<dbReference type="PANTHER" id="PTHR36449">
    <property type="entry name" value="ACETYLTRANSFERASE-RELATED"/>
    <property type="match status" value="1"/>
</dbReference>
<gene>
    <name evidence="7" type="ORF">MIZ03_1111</name>
</gene>
<reference evidence="7 8" key="1">
    <citation type="journal article" date="2021" name="Microbiol. Spectr.">
        <title>A Single Bacterium Capable of Oxidation and Reduction of Iron at Circumneutral pH.</title>
        <authorList>
            <person name="Kato S."/>
            <person name="Ohkuma M."/>
        </authorList>
    </citation>
    <scope>NUCLEOTIDE SEQUENCE [LARGE SCALE GENOMIC DNA]</scope>
    <source>
        <strain evidence="7 8">MIZ03</strain>
    </source>
</reference>
<dbReference type="PANTHER" id="PTHR36449:SF1">
    <property type="entry name" value="ACETYLTRANSFERASE"/>
    <property type="match status" value="1"/>
</dbReference>
<comment type="catalytic activity">
    <reaction evidence="5">
        <text>glycyl-tRNA(Gly) + acetyl-CoA = N-acetylglycyl-tRNA(Gly) + CoA + H(+)</text>
        <dbReference type="Rhea" id="RHEA:81867"/>
        <dbReference type="Rhea" id="RHEA-COMP:9683"/>
        <dbReference type="Rhea" id="RHEA-COMP:19766"/>
        <dbReference type="ChEBI" id="CHEBI:15378"/>
        <dbReference type="ChEBI" id="CHEBI:57287"/>
        <dbReference type="ChEBI" id="CHEBI:57288"/>
        <dbReference type="ChEBI" id="CHEBI:78522"/>
        <dbReference type="ChEBI" id="CHEBI:232036"/>
    </reaction>
</comment>
<keyword evidence="4" id="KW-0012">Acyltransferase</keyword>
<evidence type="ECO:0000313" key="7">
    <source>
        <dbReference type="EMBL" id="BCO26231.1"/>
    </source>
</evidence>
<name>A0ABM7MJ12_9BURK</name>
<evidence type="ECO:0000256" key="1">
    <source>
        <dbReference type="ARBA" id="ARBA00022491"/>
    </source>
</evidence>
<dbReference type="Proteomes" id="UP000824366">
    <property type="component" value="Chromosome"/>
</dbReference>
<evidence type="ECO:0000256" key="3">
    <source>
        <dbReference type="ARBA" id="ARBA00022679"/>
    </source>
</evidence>
<evidence type="ECO:0000313" key="8">
    <source>
        <dbReference type="Proteomes" id="UP000824366"/>
    </source>
</evidence>
<dbReference type="SUPFAM" id="SSF55729">
    <property type="entry name" value="Acyl-CoA N-acyltransferases (Nat)"/>
    <property type="match status" value="1"/>
</dbReference>
<dbReference type="Gene3D" id="3.40.630.30">
    <property type="match status" value="1"/>
</dbReference>
<proteinExistence type="predicted"/>
<protein>
    <recommendedName>
        <fullName evidence="6">N-acetyltransferase domain-containing protein</fullName>
    </recommendedName>
</protein>
<evidence type="ECO:0000259" key="6">
    <source>
        <dbReference type="PROSITE" id="PS51186"/>
    </source>
</evidence>